<comment type="subcellular location">
    <subcellularLocation>
        <location evidence="1">Nucleus</location>
    </subcellularLocation>
</comment>
<dbReference type="GO" id="GO:0003713">
    <property type="term" value="F:transcription coactivator activity"/>
    <property type="evidence" value="ECO:0007669"/>
    <property type="project" value="TreeGrafter"/>
</dbReference>
<dbReference type="Pfam" id="PF02969">
    <property type="entry name" value="TAF"/>
    <property type="match status" value="1"/>
</dbReference>
<organism evidence="8 9">
    <name type="scientific">Artemia franciscana</name>
    <name type="common">Brine shrimp</name>
    <name type="synonym">Artemia sanfranciscana</name>
    <dbReference type="NCBI Taxonomy" id="6661"/>
    <lineage>
        <taxon>Eukaryota</taxon>
        <taxon>Metazoa</taxon>
        <taxon>Ecdysozoa</taxon>
        <taxon>Arthropoda</taxon>
        <taxon>Crustacea</taxon>
        <taxon>Branchiopoda</taxon>
        <taxon>Anostraca</taxon>
        <taxon>Artemiidae</taxon>
        <taxon>Artemia</taxon>
    </lineage>
</organism>
<dbReference type="Gene3D" id="1.25.40.770">
    <property type="entry name" value="TAF6, C-terminal HEAT repeat domain"/>
    <property type="match status" value="1"/>
</dbReference>
<dbReference type="CDD" id="cd22931">
    <property type="entry name" value="HFD_TAF6"/>
    <property type="match status" value="1"/>
</dbReference>
<evidence type="ECO:0000256" key="6">
    <source>
        <dbReference type="ARBA" id="ARBA00040091"/>
    </source>
</evidence>
<sequence length="540" mass="60146">MNPNEHDSATCSSLSPESIKIMAESIGISGLQEDCARELAEDVTFKLKWIIQDSIKFLKHGKRRELSIQDIDNSLKTKNIEPIYGFEAAEHIPFRFASGGGRELYFTEEKEIDLTEIISGPLPKLPINPNLRAHWLAIDGIQPAIPENPPPLNKDTQRLEAIDPASKIKQPGKDKVPQRKELTEIVNVKQLTAHELSVEQQLYYKEITEACVGSDETKRQEAFQSLQTDPGLHQMLPRLCTFIAEGVRINVVLNNLAPLIYLMRMVKALLANQSLYLEKYLHELVPAILTCILCKQLCPRPEVDHHFALRDFSAKVAGQVSRTYHTSTNQMQTRITRVFARVLTVDKTPLTTLYGAIVGLCEMGPEVIKAMLLPSLKMVGDRIEAIDSHPAVLQMHDKGTITKIKEALTKHCGAVLRTIRSPPDNSEEFRNDFGYFGPVLHASTVKARAMVSGMHTGTSIIQRSGSATPLAIQRVGTPVQKLITTSGRPGTPSQMISQGNVVKIVQPTQRTPQQRIVYMQSPSTPKTTMYSAEEAMDDTF</sequence>
<dbReference type="GO" id="GO:0016251">
    <property type="term" value="F:RNA polymerase II general transcription initiation factor activity"/>
    <property type="evidence" value="ECO:0007669"/>
    <property type="project" value="InterPro"/>
</dbReference>
<keyword evidence="9" id="KW-1185">Reference proteome</keyword>
<dbReference type="InterPro" id="IPR009072">
    <property type="entry name" value="Histone-fold"/>
</dbReference>
<name>A0AA88HWC6_ARTSF</name>
<dbReference type="GO" id="GO:0051123">
    <property type="term" value="P:RNA polymerase II preinitiation complex assembly"/>
    <property type="evidence" value="ECO:0007669"/>
    <property type="project" value="TreeGrafter"/>
</dbReference>
<dbReference type="GO" id="GO:0005669">
    <property type="term" value="C:transcription factor TFIID complex"/>
    <property type="evidence" value="ECO:0007669"/>
    <property type="project" value="InterPro"/>
</dbReference>
<dbReference type="FunFam" id="1.25.40.770:FF:000001">
    <property type="entry name" value="Transcription initiation factor TFIID subunit 6"/>
    <property type="match status" value="1"/>
</dbReference>
<dbReference type="InterPro" id="IPR046344">
    <property type="entry name" value="TAF6_C_sf"/>
</dbReference>
<evidence type="ECO:0000313" key="8">
    <source>
        <dbReference type="EMBL" id="KAK2719320.1"/>
    </source>
</evidence>
<comment type="similarity">
    <text evidence="2">Belongs to the TAF6 family.</text>
</comment>
<dbReference type="Pfam" id="PF07571">
    <property type="entry name" value="TAF6_C"/>
    <property type="match status" value="1"/>
</dbReference>
<evidence type="ECO:0000256" key="1">
    <source>
        <dbReference type="ARBA" id="ARBA00004123"/>
    </source>
</evidence>
<feature type="domain" description="TATA box binding protein associated factor (TAF) histone-like fold" evidence="7">
    <location>
        <begin position="13"/>
        <end position="76"/>
    </location>
</feature>
<dbReference type="InterPro" id="IPR011442">
    <property type="entry name" value="TAF6_C"/>
</dbReference>
<keyword evidence="4" id="KW-0804">Transcription</keyword>
<dbReference type="FunFam" id="1.10.20.10:FF:000030">
    <property type="entry name" value="Transcription initiation factor TFIID subunit 6"/>
    <property type="match status" value="1"/>
</dbReference>
<accession>A0AA88HWC6</accession>
<gene>
    <name evidence="8" type="ORF">QYM36_004964</name>
</gene>
<evidence type="ECO:0000256" key="3">
    <source>
        <dbReference type="ARBA" id="ARBA00023015"/>
    </source>
</evidence>
<dbReference type="InterPro" id="IPR037796">
    <property type="entry name" value="TAF6"/>
</dbReference>
<evidence type="ECO:0000256" key="5">
    <source>
        <dbReference type="ARBA" id="ARBA00023242"/>
    </source>
</evidence>
<dbReference type="AlphaFoldDB" id="A0AA88HWC6"/>
<proteinExistence type="inferred from homology"/>
<evidence type="ECO:0000313" key="9">
    <source>
        <dbReference type="Proteomes" id="UP001187531"/>
    </source>
</evidence>
<dbReference type="Proteomes" id="UP001187531">
    <property type="component" value="Unassembled WGS sequence"/>
</dbReference>
<dbReference type="EMBL" id="JAVRJZ010000008">
    <property type="protein sequence ID" value="KAK2719317.1"/>
    <property type="molecule type" value="Genomic_DNA"/>
</dbReference>
<evidence type="ECO:0000256" key="4">
    <source>
        <dbReference type="ARBA" id="ARBA00023163"/>
    </source>
</evidence>
<dbReference type="CDD" id="cd08050">
    <property type="entry name" value="TAF6C"/>
    <property type="match status" value="1"/>
</dbReference>
<reference evidence="8" key="1">
    <citation type="submission" date="2023-07" db="EMBL/GenBank/DDBJ databases">
        <title>Chromosome-level genome assembly of Artemia franciscana.</title>
        <authorList>
            <person name="Jo E."/>
        </authorList>
    </citation>
    <scope>NUCLEOTIDE SEQUENCE</scope>
    <source>
        <tissue evidence="8">Whole body</tissue>
    </source>
</reference>
<dbReference type="EMBL" id="JAVRJZ010000008">
    <property type="protein sequence ID" value="KAK2719320.1"/>
    <property type="molecule type" value="Genomic_DNA"/>
</dbReference>
<dbReference type="PANTHER" id="PTHR10221:SF9">
    <property type="entry name" value="TRANSCRIPTION INITIATION FACTOR TFIID SUBUNIT 6"/>
    <property type="match status" value="1"/>
</dbReference>
<keyword evidence="5" id="KW-0539">Nucleus</keyword>
<dbReference type="SMART" id="SM00803">
    <property type="entry name" value="TAF"/>
    <property type="match status" value="1"/>
</dbReference>
<evidence type="ECO:0000256" key="2">
    <source>
        <dbReference type="ARBA" id="ARBA00007688"/>
    </source>
</evidence>
<dbReference type="GO" id="GO:0046982">
    <property type="term" value="F:protein heterodimerization activity"/>
    <property type="evidence" value="ECO:0007669"/>
    <property type="project" value="InterPro"/>
</dbReference>
<evidence type="ECO:0000259" key="7">
    <source>
        <dbReference type="SMART" id="SM00803"/>
    </source>
</evidence>
<dbReference type="InterPro" id="IPR004823">
    <property type="entry name" value="TAF_TATA-bd_Histone-like_dom"/>
</dbReference>
<dbReference type="GO" id="GO:0000124">
    <property type="term" value="C:SAGA complex"/>
    <property type="evidence" value="ECO:0007669"/>
    <property type="project" value="InterPro"/>
</dbReference>
<comment type="caution">
    <text evidence="8">The sequence shown here is derived from an EMBL/GenBank/DDBJ whole genome shotgun (WGS) entry which is preliminary data.</text>
</comment>
<keyword evidence="3" id="KW-0805">Transcription regulation</keyword>
<protein>
    <recommendedName>
        <fullName evidence="6">Transcription initiation factor TFIID subunit 6</fullName>
    </recommendedName>
</protein>
<dbReference type="GO" id="GO:0046695">
    <property type="term" value="C:SLIK (SAGA-like) complex"/>
    <property type="evidence" value="ECO:0007669"/>
    <property type="project" value="InterPro"/>
</dbReference>
<dbReference type="PANTHER" id="PTHR10221">
    <property type="entry name" value="TRANSCRIPTION INITIATION FACTOR TFIID SUBUNIT 6"/>
    <property type="match status" value="1"/>
</dbReference>
<dbReference type="Gene3D" id="1.10.20.10">
    <property type="entry name" value="Histone, subunit A"/>
    <property type="match status" value="1"/>
</dbReference>
<dbReference type="SUPFAM" id="SSF47113">
    <property type="entry name" value="Histone-fold"/>
    <property type="match status" value="1"/>
</dbReference>